<evidence type="ECO:0000313" key="1">
    <source>
        <dbReference type="EMBL" id="PSR76564.1"/>
    </source>
</evidence>
<proteinExistence type="predicted"/>
<protein>
    <submittedName>
        <fullName evidence="1">Uncharacterized protein</fullName>
    </submittedName>
</protein>
<name>A0A2T2ZTY9_9PEZI</name>
<dbReference type="InParanoid" id="A0A2T2ZTY9"/>
<dbReference type="Proteomes" id="UP000241462">
    <property type="component" value="Unassembled WGS sequence"/>
</dbReference>
<dbReference type="AlphaFoldDB" id="A0A2T2ZTY9"/>
<sequence>MNSTQYKQEEAADFESIDNPYRNVTMMGSPGSLFRILTCDLSISVLACPENGRTLHDRSLSLVCFPLYLSSAELHVRLGRNKVTKSGPKAQSQIHFIFSEKKKEKALPRYVHASILYNLHLNESPGRTDIGPRGPMDVCGLICGLVATYT</sequence>
<accession>A0A2T2ZTY9</accession>
<reference evidence="1 2" key="1">
    <citation type="journal article" date="2018" name="Mycol. Prog.">
        <title>Coniella lustricola, a new species from submerged detritus.</title>
        <authorList>
            <person name="Raudabaugh D.B."/>
            <person name="Iturriaga T."/>
            <person name="Carver A."/>
            <person name="Mondo S."/>
            <person name="Pangilinan J."/>
            <person name="Lipzen A."/>
            <person name="He G."/>
            <person name="Amirebrahimi M."/>
            <person name="Grigoriev I.V."/>
            <person name="Miller A.N."/>
        </authorList>
    </citation>
    <scope>NUCLEOTIDE SEQUENCE [LARGE SCALE GENOMIC DNA]</scope>
    <source>
        <strain evidence="1 2">B22-T-1</strain>
    </source>
</reference>
<dbReference type="EMBL" id="KZ678700">
    <property type="protein sequence ID" value="PSR76564.1"/>
    <property type="molecule type" value="Genomic_DNA"/>
</dbReference>
<gene>
    <name evidence="1" type="ORF">BD289DRAFT_169841</name>
</gene>
<organism evidence="1 2">
    <name type="scientific">Coniella lustricola</name>
    <dbReference type="NCBI Taxonomy" id="2025994"/>
    <lineage>
        <taxon>Eukaryota</taxon>
        <taxon>Fungi</taxon>
        <taxon>Dikarya</taxon>
        <taxon>Ascomycota</taxon>
        <taxon>Pezizomycotina</taxon>
        <taxon>Sordariomycetes</taxon>
        <taxon>Sordariomycetidae</taxon>
        <taxon>Diaporthales</taxon>
        <taxon>Schizoparmaceae</taxon>
        <taxon>Coniella</taxon>
    </lineage>
</organism>
<evidence type="ECO:0000313" key="2">
    <source>
        <dbReference type="Proteomes" id="UP000241462"/>
    </source>
</evidence>
<keyword evidence="2" id="KW-1185">Reference proteome</keyword>